<keyword evidence="1" id="KW-1133">Transmembrane helix</keyword>
<dbReference type="InterPro" id="IPR025407">
    <property type="entry name" value="DUF4133"/>
</dbReference>
<evidence type="ECO:0000256" key="1">
    <source>
        <dbReference type="SAM" id="Phobius"/>
    </source>
</evidence>
<comment type="caution">
    <text evidence="2">The sequence shown here is derived from an EMBL/GenBank/DDBJ whole genome shotgun (WGS) entry which is preliminary data.</text>
</comment>
<dbReference type="AlphaFoldDB" id="A0A847S391"/>
<name>A0A847S391_9BACT</name>
<keyword evidence="3" id="KW-1185">Reference proteome</keyword>
<proteinExistence type="predicted"/>
<feature type="transmembrane region" description="Helical" evidence="1">
    <location>
        <begin position="49"/>
        <end position="67"/>
    </location>
</feature>
<keyword evidence="1" id="KW-0812">Transmembrane</keyword>
<protein>
    <submittedName>
        <fullName evidence="2">DUF4133 domain-containing protein</fullName>
    </submittedName>
</protein>
<dbReference type="Proteomes" id="UP000570474">
    <property type="component" value="Unassembled WGS sequence"/>
</dbReference>
<keyword evidence="1" id="KW-0472">Membrane</keyword>
<organism evidence="2 3">
    <name type="scientific">Chitinophaga varians</name>
    <dbReference type="NCBI Taxonomy" id="2202339"/>
    <lineage>
        <taxon>Bacteria</taxon>
        <taxon>Pseudomonadati</taxon>
        <taxon>Bacteroidota</taxon>
        <taxon>Chitinophagia</taxon>
        <taxon>Chitinophagales</taxon>
        <taxon>Chitinophagaceae</taxon>
        <taxon>Chitinophaga</taxon>
    </lineage>
</organism>
<sequence length="104" mass="11524">MIVFEINKGVNKEIEFRGLKAQYVAYLAAGLVGLLILFAAAYIAGVPVYFIIPTVGILGFLLFTYVYKFSHKYGAHGLMKKIAFGKVPTAIVCRDRKIFTSLSK</sequence>
<dbReference type="RefSeq" id="WP_168873846.1">
    <property type="nucleotide sequence ID" value="NZ_JABAIA010000003.1"/>
</dbReference>
<gene>
    <name evidence="2" type="ORF">HGH92_26610</name>
</gene>
<evidence type="ECO:0000313" key="2">
    <source>
        <dbReference type="EMBL" id="NLR67905.1"/>
    </source>
</evidence>
<dbReference type="EMBL" id="JABAIA010000003">
    <property type="protein sequence ID" value="NLR67905.1"/>
    <property type="molecule type" value="Genomic_DNA"/>
</dbReference>
<evidence type="ECO:0000313" key="3">
    <source>
        <dbReference type="Proteomes" id="UP000570474"/>
    </source>
</evidence>
<reference evidence="2 3" key="1">
    <citation type="submission" date="2020-04" db="EMBL/GenBank/DDBJ databases">
        <authorList>
            <person name="Yin C."/>
        </authorList>
    </citation>
    <scope>NUCLEOTIDE SEQUENCE [LARGE SCALE GENOMIC DNA]</scope>
    <source>
        <strain evidence="2 3">Ae27</strain>
    </source>
</reference>
<accession>A0A847S391</accession>
<feature type="transmembrane region" description="Helical" evidence="1">
    <location>
        <begin position="21"/>
        <end position="43"/>
    </location>
</feature>
<dbReference type="Pfam" id="PF13571">
    <property type="entry name" value="DUF4133"/>
    <property type="match status" value="1"/>
</dbReference>